<evidence type="ECO:0000256" key="6">
    <source>
        <dbReference type="ARBA" id="ARBA00022763"/>
    </source>
</evidence>
<dbReference type="EC" id="5.6.2.4" evidence="16"/>
<dbReference type="GO" id="GO:0006281">
    <property type="term" value="P:DNA repair"/>
    <property type="evidence" value="ECO:0007669"/>
    <property type="project" value="UniProtKB-KW"/>
</dbReference>
<dbReference type="PANTHER" id="PTHR13710">
    <property type="entry name" value="DNA HELICASE RECQ FAMILY MEMBER"/>
    <property type="match status" value="1"/>
</dbReference>
<keyword evidence="5" id="KW-0547">Nucleotide-binding</keyword>
<dbReference type="GO" id="GO:0006310">
    <property type="term" value="P:DNA recombination"/>
    <property type="evidence" value="ECO:0007669"/>
    <property type="project" value="UniProtKB-UniRule"/>
</dbReference>
<comment type="similarity">
    <text evidence="3">Belongs to the helicase family. RecQ subfamily.</text>
</comment>
<keyword evidence="10" id="KW-0067">ATP-binding</keyword>
<dbReference type="GO" id="GO:0003677">
    <property type="term" value="F:DNA binding"/>
    <property type="evidence" value="ECO:0007669"/>
    <property type="project" value="UniProtKB-KW"/>
</dbReference>
<dbReference type="Pfam" id="PF16124">
    <property type="entry name" value="RecQ_Zn_bind"/>
    <property type="match status" value="1"/>
</dbReference>
<feature type="domain" description="Helicase C-terminal" evidence="19">
    <location>
        <begin position="230"/>
        <end position="380"/>
    </location>
</feature>
<keyword evidence="13" id="KW-0234">DNA repair</keyword>
<evidence type="ECO:0000256" key="10">
    <source>
        <dbReference type="ARBA" id="ARBA00022840"/>
    </source>
</evidence>
<feature type="domain" description="Helicase ATP-binding" evidence="18">
    <location>
        <begin position="39"/>
        <end position="206"/>
    </location>
</feature>
<dbReference type="InterPro" id="IPR011545">
    <property type="entry name" value="DEAD/DEAH_box_helicase_dom"/>
</dbReference>
<keyword evidence="11" id="KW-0238">DNA-binding</keyword>
<evidence type="ECO:0000256" key="3">
    <source>
        <dbReference type="ARBA" id="ARBA00005446"/>
    </source>
</evidence>
<name>A0A2T0U771_9SPHI</name>
<comment type="cofactor">
    <cofactor evidence="1">
        <name>Mg(2+)</name>
        <dbReference type="ChEBI" id="CHEBI:18420"/>
    </cofactor>
</comment>
<dbReference type="GO" id="GO:0046872">
    <property type="term" value="F:metal ion binding"/>
    <property type="evidence" value="ECO:0007669"/>
    <property type="project" value="UniProtKB-KW"/>
</dbReference>
<dbReference type="Gene3D" id="1.10.150.80">
    <property type="entry name" value="HRDC domain"/>
    <property type="match status" value="1"/>
</dbReference>
<evidence type="ECO:0000256" key="11">
    <source>
        <dbReference type="ARBA" id="ARBA00023125"/>
    </source>
</evidence>
<dbReference type="InterPro" id="IPR036388">
    <property type="entry name" value="WH-like_DNA-bd_sf"/>
</dbReference>
<dbReference type="SUPFAM" id="SSF46785">
    <property type="entry name" value="Winged helix' DNA-binding domain"/>
    <property type="match status" value="1"/>
</dbReference>
<dbReference type="Proteomes" id="UP000238034">
    <property type="component" value="Unassembled WGS sequence"/>
</dbReference>
<dbReference type="PROSITE" id="PS51192">
    <property type="entry name" value="HELICASE_ATP_BIND_1"/>
    <property type="match status" value="1"/>
</dbReference>
<evidence type="ECO:0000256" key="12">
    <source>
        <dbReference type="ARBA" id="ARBA00023172"/>
    </source>
</evidence>
<comment type="caution">
    <text evidence="20">The sequence shown here is derived from an EMBL/GenBank/DDBJ whole genome shotgun (WGS) entry which is preliminary data.</text>
</comment>
<dbReference type="SMART" id="SM00490">
    <property type="entry name" value="HELICc"/>
    <property type="match status" value="1"/>
</dbReference>
<dbReference type="NCBIfam" id="TIGR01389">
    <property type="entry name" value="recQ"/>
    <property type="match status" value="1"/>
</dbReference>
<dbReference type="InterPro" id="IPR036390">
    <property type="entry name" value="WH_DNA-bd_sf"/>
</dbReference>
<dbReference type="PROSITE" id="PS51194">
    <property type="entry name" value="HELICASE_CTER"/>
    <property type="match status" value="1"/>
</dbReference>
<keyword evidence="4" id="KW-0479">Metal-binding</keyword>
<protein>
    <recommendedName>
        <fullName evidence="16">DNA helicase RecQ</fullName>
        <ecNumber evidence="16">5.6.2.4</ecNumber>
    </recommendedName>
</protein>
<dbReference type="Pfam" id="PF09382">
    <property type="entry name" value="RQC"/>
    <property type="match status" value="1"/>
</dbReference>
<dbReference type="GO" id="GO:0006260">
    <property type="term" value="P:DNA replication"/>
    <property type="evidence" value="ECO:0007669"/>
    <property type="project" value="InterPro"/>
</dbReference>
<evidence type="ECO:0000259" key="18">
    <source>
        <dbReference type="PROSITE" id="PS51192"/>
    </source>
</evidence>
<dbReference type="FunFam" id="3.40.50.300:FF:000296">
    <property type="entry name" value="ATP-dependent DNA helicase RecQ"/>
    <property type="match status" value="1"/>
</dbReference>
<dbReference type="Pfam" id="PF00270">
    <property type="entry name" value="DEAD"/>
    <property type="match status" value="1"/>
</dbReference>
<dbReference type="InterPro" id="IPR010997">
    <property type="entry name" value="HRDC-like_sf"/>
</dbReference>
<dbReference type="CDD" id="cd17920">
    <property type="entry name" value="DEXHc_RecQ"/>
    <property type="match status" value="1"/>
</dbReference>
<keyword evidence="6" id="KW-0227">DNA damage</keyword>
<evidence type="ECO:0000256" key="16">
    <source>
        <dbReference type="NCBIfam" id="TIGR01389"/>
    </source>
</evidence>
<dbReference type="CDD" id="cd18794">
    <property type="entry name" value="SF2_C_RecQ"/>
    <property type="match status" value="1"/>
</dbReference>
<evidence type="ECO:0000256" key="4">
    <source>
        <dbReference type="ARBA" id="ARBA00022723"/>
    </source>
</evidence>
<evidence type="ECO:0000313" key="20">
    <source>
        <dbReference type="EMBL" id="PRY53766.1"/>
    </source>
</evidence>
<evidence type="ECO:0000259" key="17">
    <source>
        <dbReference type="PROSITE" id="PS50967"/>
    </source>
</evidence>
<keyword evidence="7" id="KW-0378">Hydrolase</keyword>
<dbReference type="InterPro" id="IPR032284">
    <property type="entry name" value="RecQ_Zn-bd"/>
</dbReference>
<sequence length="617" mass="69822">MPKKLQISSYFYTMALPAGEILRKYFGYDRFRPLQEQIIQSVVSGKDALVLIPTGGGKSVCFQIPALMLDGVCIVISPLISLMKDQVDALRANGISAAYLNSSQTFSQQQAILDSCYRGEVALLYISPEKLTADISLISQMARPSMFAVDEAHCISEWGHDFRPEYMHLGALRERFSHVPFVALTATADKVTRKDIIRQLKLKDPGIFISSFNRSNLSLEVRAGVKPKQRLAEIAAFIRQKRGQSGIIYCLSRYNCEELTSDLRMLGIQVAFYHAGMSAANRSKVQEGFLNDDLQVICATVAFGMGIDKSNVRWVIHYNLPKNMEGYYQEIGRAGRDGLPADTILYYNYADLTTLNRFAAESGQADISLEKLKRIQHYAEADICRRRILLNYFSENLNEDCGNCDVCRNPRKHFDGTHLVQKALSAITRMREREGAAMVIDVLRGSMRTDLKEAGYHLLKTHGAGADISSFDWQRYLMQMLNLGILEIAYDENFALKITAQGRDILFGRTKARLTVLPLLIRKVSSTSGIQSSHVNDEDELFEQLKKVRRKFSLEEDISPYHIFSDATLYEMAKEKPLTEQEMLLIPGVGEHKFDRYGEDFLDIINSYPVQKTRKGR</sequence>
<dbReference type="GO" id="GO:0009432">
    <property type="term" value="P:SOS response"/>
    <property type="evidence" value="ECO:0007669"/>
    <property type="project" value="UniProtKB-UniRule"/>
</dbReference>
<keyword evidence="9" id="KW-0862">Zinc</keyword>
<dbReference type="InterPro" id="IPR001650">
    <property type="entry name" value="Helicase_C-like"/>
</dbReference>
<dbReference type="InterPro" id="IPR006293">
    <property type="entry name" value="DNA_helicase_ATP-dep_RecQ_bac"/>
</dbReference>
<keyword evidence="14" id="KW-0413">Isomerase</keyword>
<evidence type="ECO:0000256" key="7">
    <source>
        <dbReference type="ARBA" id="ARBA00022801"/>
    </source>
</evidence>
<feature type="domain" description="HRDC" evidence="17">
    <location>
        <begin position="535"/>
        <end position="615"/>
    </location>
</feature>
<keyword evidence="21" id="KW-1185">Reference proteome</keyword>
<dbReference type="InterPro" id="IPR014001">
    <property type="entry name" value="Helicase_ATP-bd"/>
</dbReference>
<dbReference type="GO" id="GO:0005524">
    <property type="term" value="F:ATP binding"/>
    <property type="evidence" value="ECO:0007669"/>
    <property type="project" value="UniProtKB-KW"/>
</dbReference>
<dbReference type="Gene3D" id="3.40.50.300">
    <property type="entry name" value="P-loop containing nucleotide triphosphate hydrolases"/>
    <property type="match status" value="2"/>
</dbReference>
<evidence type="ECO:0000259" key="19">
    <source>
        <dbReference type="PROSITE" id="PS51194"/>
    </source>
</evidence>
<dbReference type="InterPro" id="IPR018982">
    <property type="entry name" value="RQC_domain"/>
</dbReference>
<dbReference type="SMART" id="SM00341">
    <property type="entry name" value="HRDC"/>
    <property type="match status" value="1"/>
</dbReference>
<evidence type="ECO:0000256" key="13">
    <source>
        <dbReference type="ARBA" id="ARBA00023204"/>
    </source>
</evidence>
<dbReference type="GO" id="GO:0016787">
    <property type="term" value="F:hydrolase activity"/>
    <property type="evidence" value="ECO:0007669"/>
    <property type="project" value="UniProtKB-KW"/>
</dbReference>
<dbReference type="SUPFAM" id="SSF47819">
    <property type="entry name" value="HRDC-like"/>
    <property type="match status" value="1"/>
</dbReference>
<dbReference type="PROSITE" id="PS50967">
    <property type="entry name" value="HRDC"/>
    <property type="match status" value="1"/>
</dbReference>
<keyword evidence="8 20" id="KW-0347">Helicase</keyword>
<gene>
    <name evidence="20" type="ORF">B0I27_103236</name>
</gene>
<dbReference type="NCBIfam" id="TIGR00614">
    <property type="entry name" value="recQ_fam"/>
    <property type="match status" value="1"/>
</dbReference>
<evidence type="ECO:0000256" key="9">
    <source>
        <dbReference type="ARBA" id="ARBA00022833"/>
    </source>
</evidence>
<evidence type="ECO:0000313" key="21">
    <source>
        <dbReference type="Proteomes" id="UP000238034"/>
    </source>
</evidence>
<keyword evidence="12" id="KW-0233">DNA recombination</keyword>
<evidence type="ECO:0000256" key="5">
    <source>
        <dbReference type="ARBA" id="ARBA00022741"/>
    </source>
</evidence>
<dbReference type="AlphaFoldDB" id="A0A2T0U771"/>
<evidence type="ECO:0000256" key="1">
    <source>
        <dbReference type="ARBA" id="ARBA00001946"/>
    </source>
</evidence>
<dbReference type="InterPro" id="IPR044876">
    <property type="entry name" value="HRDC_dom_sf"/>
</dbReference>
<organism evidence="20 21">
    <name type="scientific">Arcticibacter pallidicorallinus</name>
    <dbReference type="NCBI Taxonomy" id="1259464"/>
    <lineage>
        <taxon>Bacteria</taxon>
        <taxon>Pseudomonadati</taxon>
        <taxon>Bacteroidota</taxon>
        <taxon>Sphingobacteriia</taxon>
        <taxon>Sphingobacteriales</taxon>
        <taxon>Sphingobacteriaceae</taxon>
        <taxon>Arcticibacter</taxon>
    </lineage>
</organism>
<dbReference type="Gene3D" id="1.10.10.10">
    <property type="entry name" value="Winged helix-like DNA-binding domain superfamily/Winged helix DNA-binding domain"/>
    <property type="match status" value="1"/>
</dbReference>
<dbReference type="GO" id="GO:0043590">
    <property type="term" value="C:bacterial nucleoid"/>
    <property type="evidence" value="ECO:0007669"/>
    <property type="project" value="TreeGrafter"/>
</dbReference>
<comment type="cofactor">
    <cofactor evidence="2">
        <name>Zn(2+)</name>
        <dbReference type="ChEBI" id="CHEBI:29105"/>
    </cofactor>
</comment>
<dbReference type="InterPro" id="IPR027417">
    <property type="entry name" value="P-loop_NTPase"/>
</dbReference>
<proteinExistence type="inferred from homology"/>
<dbReference type="EMBL" id="PVTH01000003">
    <property type="protein sequence ID" value="PRY53766.1"/>
    <property type="molecule type" value="Genomic_DNA"/>
</dbReference>
<evidence type="ECO:0000256" key="8">
    <source>
        <dbReference type="ARBA" id="ARBA00022806"/>
    </source>
</evidence>
<dbReference type="InterPro" id="IPR002121">
    <property type="entry name" value="HRDC_dom"/>
</dbReference>
<evidence type="ECO:0000256" key="2">
    <source>
        <dbReference type="ARBA" id="ARBA00001947"/>
    </source>
</evidence>
<accession>A0A2T0U771</accession>
<dbReference type="InterPro" id="IPR004589">
    <property type="entry name" value="DNA_helicase_ATP-dep_RecQ"/>
</dbReference>
<reference evidence="20 21" key="1">
    <citation type="submission" date="2018-03" db="EMBL/GenBank/DDBJ databases">
        <title>Genomic Encyclopedia of Type Strains, Phase III (KMG-III): the genomes of soil and plant-associated and newly described type strains.</title>
        <authorList>
            <person name="Whitman W."/>
        </authorList>
    </citation>
    <scope>NUCLEOTIDE SEQUENCE [LARGE SCALE GENOMIC DNA]</scope>
    <source>
        <strain evidence="20 21">CGMCC 1.9313</strain>
    </source>
</reference>
<evidence type="ECO:0000256" key="15">
    <source>
        <dbReference type="ARBA" id="ARBA00034617"/>
    </source>
</evidence>
<dbReference type="GO" id="GO:0043138">
    <property type="term" value="F:3'-5' DNA helicase activity"/>
    <property type="evidence" value="ECO:0007669"/>
    <property type="project" value="UniProtKB-EC"/>
</dbReference>
<dbReference type="GO" id="GO:0030894">
    <property type="term" value="C:replisome"/>
    <property type="evidence" value="ECO:0007669"/>
    <property type="project" value="TreeGrafter"/>
</dbReference>
<dbReference type="SUPFAM" id="SSF52540">
    <property type="entry name" value="P-loop containing nucleoside triphosphate hydrolases"/>
    <property type="match status" value="1"/>
</dbReference>
<dbReference type="GO" id="GO:0009378">
    <property type="term" value="F:four-way junction helicase activity"/>
    <property type="evidence" value="ECO:0007669"/>
    <property type="project" value="TreeGrafter"/>
</dbReference>
<dbReference type="SMART" id="SM00487">
    <property type="entry name" value="DEXDc"/>
    <property type="match status" value="1"/>
</dbReference>
<dbReference type="Pfam" id="PF00570">
    <property type="entry name" value="HRDC"/>
    <property type="match status" value="1"/>
</dbReference>
<dbReference type="Pfam" id="PF00271">
    <property type="entry name" value="Helicase_C"/>
    <property type="match status" value="1"/>
</dbReference>
<dbReference type="GO" id="GO:0005737">
    <property type="term" value="C:cytoplasm"/>
    <property type="evidence" value="ECO:0007669"/>
    <property type="project" value="TreeGrafter"/>
</dbReference>
<comment type="catalytic activity">
    <reaction evidence="15">
        <text>Couples ATP hydrolysis with the unwinding of duplex DNA by translocating in the 3'-5' direction.</text>
        <dbReference type="EC" id="5.6.2.4"/>
    </reaction>
</comment>
<dbReference type="PANTHER" id="PTHR13710:SF105">
    <property type="entry name" value="ATP-DEPENDENT DNA HELICASE Q1"/>
    <property type="match status" value="1"/>
</dbReference>
<dbReference type="SMART" id="SM00956">
    <property type="entry name" value="RQC"/>
    <property type="match status" value="1"/>
</dbReference>
<evidence type="ECO:0000256" key="14">
    <source>
        <dbReference type="ARBA" id="ARBA00023235"/>
    </source>
</evidence>